<feature type="modified residue" description="N6-(pyridoxal phosphate)lysine" evidence="2 3">
    <location>
        <position position="26"/>
    </location>
</feature>
<comment type="similarity">
    <text evidence="2 4">Belongs to the pyridoxal phosphate-binding protein YggS/PROSC family.</text>
</comment>
<comment type="cofactor">
    <cofactor evidence="3">
        <name>pyridoxal 5'-phosphate</name>
        <dbReference type="ChEBI" id="CHEBI:597326"/>
    </cofactor>
</comment>
<accession>H6L138</accession>
<evidence type="ECO:0000259" key="5">
    <source>
        <dbReference type="Pfam" id="PF01168"/>
    </source>
</evidence>
<reference evidence="6 7" key="1">
    <citation type="journal article" date="2012" name="Stand. Genomic Sci.">
        <title>Complete genome sequencing and analysis of Saprospira grandis str. Lewin, a predatory marine bacterium.</title>
        <authorList>
            <person name="Saw J.H."/>
            <person name="Yuryev A."/>
            <person name="Kanbe M."/>
            <person name="Hou S."/>
            <person name="Young A.G."/>
            <person name="Aizawa S."/>
            <person name="Alam M."/>
        </authorList>
    </citation>
    <scope>NUCLEOTIDE SEQUENCE [LARGE SCALE GENOMIC DNA]</scope>
    <source>
        <strain evidence="6 7">Lewin</strain>
    </source>
</reference>
<proteinExistence type="inferred from homology"/>
<dbReference type="STRING" id="984262.SGRA_3347"/>
<gene>
    <name evidence="6" type="ordered locus">SGRA_3347</name>
</gene>
<dbReference type="KEGG" id="sgn:SGRA_3347"/>
<organism evidence="6 7">
    <name type="scientific">Saprospira grandis (strain Lewin)</name>
    <dbReference type="NCBI Taxonomy" id="984262"/>
    <lineage>
        <taxon>Bacteria</taxon>
        <taxon>Pseudomonadati</taxon>
        <taxon>Bacteroidota</taxon>
        <taxon>Saprospiria</taxon>
        <taxon>Saprospirales</taxon>
        <taxon>Saprospiraceae</taxon>
        <taxon>Saprospira</taxon>
    </lineage>
</organism>
<dbReference type="HAMAP" id="MF_02087">
    <property type="entry name" value="PLP_homeostasis"/>
    <property type="match status" value="1"/>
</dbReference>
<comment type="function">
    <text evidence="2">Pyridoxal 5'-phosphate (PLP)-binding protein, which is involved in PLP homeostasis.</text>
</comment>
<keyword evidence="7" id="KW-1185">Reference proteome</keyword>
<sequence>MLDLDFYQNIKKELANGQTELVAVSKTKPAAAVQALYDQGQRIFGENKVQELLEKAESLPKDIEWHLIGHLQRNKVKYIAPFVSLIHAVDSLRLLKEINKEAQKNNRIIPCLLQFHIAQEESKFGLNWTNAQALLTSEAYAQMKNIKIVGLMGMASFSDNQEQVLAEFGQLASYFQRLKEQFFAQDPSFKELSMGMSGDYKLALQQGSTLVRIGSALFGQR</sequence>
<dbReference type="GO" id="GO:0030170">
    <property type="term" value="F:pyridoxal phosphate binding"/>
    <property type="evidence" value="ECO:0007669"/>
    <property type="project" value="UniProtKB-UniRule"/>
</dbReference>
<dbReference type="Proteomes" id="UP000007519">
    <property type="component" value="Chromosome"/>
</dbReference>
<evidence type="ECO:0000256" key="1">
    <source>
        <dbReference type="ARBA" id="ARBA00022898"/>
    </source>
</evidence>
<dbReference type="NCBIfam" id="TIGR00044">
    <property type="entry name" value="YggS family pyridoxal phosphate-dependent enzyme"/>
    <property type="match status" value="1"/>
</dbReference>
<feature type="domain" description="Alanine racemase N-terminal" evidence="5">
    <location>
        <begin position="8"/>
        <end position="220"/>
    </location>
</feature>
<dbReference type="Pfam" id="PF01168">
    <property type="entry name" value="Ala_racemase_N"/>
    <property type="match status" value="1"/>
</dbReference>
<dbReference type="InterPro" id="IPR001608">
    <property type="entry name" value="Ala_racemase_N"/>
</dbReference>
<dbReference type="OrthoDB" id="9804072at2"/>
<dbReference type="InterPro" id="IPR029066">
    <property type="entry name" value="PLP-binding_barrel"/>
</dbReference>
<evidence type="ECO:0000313" key="6">
    <source>
        <dbReference type="EMBL" id="AFC26074.1"/>
    </source>
</evidence>
<dbReference type="AlphaFoldDB" id="H6L138"/>
<dbReference type="EMBL" id="CP002831">
    <property type="protein sequence ID" value="AFC26074.1"/>
    <property type="molecule type" value="Genomic_DNA"/>
</dbReference>
<evidence type="ECO:0000256" key="2">
    <source>
        <dbReference type="HAMAP-Rule" id="MF_02087"/>
    </source>
</evidence>
<dbReference type="RefSeq" id="WP_015693669.1">
    <property type="nucleotide sequence ID" value="NC_016940.1"/>
</dbReference>
<evidence type="ECO:0000256" key="4">
    <source>
        <dbReference type="RuleBase" id="RU004514"/>
    </source>
</evidence>
<dbReference type="CDD" id="cd00635">
    <property type="entry name" value="PLPDE_III_YBL036c_like"/>
    <property type="match status" value="1"/>
</dbReference>
<dbReference type="InterPro" id="IPR011078">
    <property type="entry name" value="PyrdxlP_homeostasis"/>
</dbReference>
<protein>
    <recommendedName>
        <fullName evidence="2">Pyridoxal phosphate homeostasis protein</fullName>
        <shortName evidence="2">PLP homeostasis protein</shortName>
    </recommendedName>
</protein>
<dbReference type="eggNOG" id="COG0325">
    <property type="taxonomic scope" value="Bacteria"/>
</dbReference>
<dbReference type="SUPFAM" id="SSF51419">
    <property type="entry name" value="PLP-binding barrel"/>
    <property type="match status" value="1"/>
</dbReference>
<dbReference type="PANTHER" id="PTHR10146:SF14">
    <property type="entry name" value="PYRIDOXAL PHOSPHATE HOMEOSTASIS PROTEIN"/>
    <property type="match status" value="1"/>
</dbReference>
<evidence type="ECO:0000313" key="7">
    <source>
        <dbReference type="Proteomes" id="UP000007519"/>
    </source>
</evidence>
<dbReference type="FunFam" id="3.20.20.10:FF:000018">
    <property type="entry name" value="Pyridoxal phosphate homeostasis protein"/>
    <property type="match status" value="1"/>
</dbReference>
<evidence type="ECO:0000256" key="3">
    <source>
        <dbReference type="PIRSR" id="PIRSR004848-1"/>
    </source>
</evidence>
<dbReference type="PIRSF" id="PIRSF004848">
    <property type="entry name" value="YBL036c_PLPDEIII"/>
    <property type="match status" value="1"/>
</dbReference>
<dbReference type="Gene3D" id="3.20.20.10">
    <property type="entry name" value="Alanine racemase"/>
    <property type="match status" value="1"/>
</dbReference>
<dbReference type="PANTHER" id="PTHR10146">
    <property type="entry name" value="PROLINE SYNTHETASE CO-TRANSCRIBED BACTERIAL HOMOLOG PROTEIN"/>
    <property type="match status" value="1"/>
</dbReference>
<dbReference type="HOGENOM" id="CLU_059988_1_3_10"/>
<name>H6L138_SAPGL</name>
<keyword evidence="1 2" id="KW-0663">Pyridoxal phosphate</keyword>